<feature type="transmembrane region" description="Helical" evidence="6">
    <location>
        <begin position="222"/>
        <end position="241"/>
    </location>
</feature>
<name>A0ABU3DH12_9RHOB</name>
<feature type="transmembrane region" description="Helical" evidence="6">
    <location>
        <begin position="341"/>
        <end position="361"/>
    </location>
</feature>
<evidence type="ECO:0000256" key="6">
    <source>
        <dbReference type="SAM" id="Phobius"/>
    </source>
</evidence>
<feature type="transmembrane region" description="Helical" evidence="6">
    <location>
        <begin position="12"/>
        <end position="33"/>
    </location>
</feature>
<evidence type="ECO:0000256" key="4">
    <source>
        <dbReference type="ARBA" id="ARBA00022989"/>
    </source>
</evidence>
<reference evidence="7 8" key="1">
    <citation type="submission" date="2023-09" db="EMBL/GenBank/DDBJ databases">
        <authorList>
            <person name="Rey-Velasco X."/>
        </authorList>
    </citation>
    <scope>NUCLEOTIDE SEQUENCE [LARGE SCALE GENOMIC DNA]</scope>
    <source>
        <strain evidence="7 8">F158</strain>
    </source>
</reference>
<evidence type="ECO:0000313" key="7">
    <source>
        <dbReference type="EMBL" id="MDT0682467.1"/>
    </source>
</evidence>
<comment type="caution">
    <text evidence="7">The sequence shown here is derived from an EMBL/GenBank/DDBJ whole genome shotgun (WGS) entry which is preliminary data.</text>
</comment>
<feature type="transmembrane region" description="Helical" evidence="6">
    <location>
        <begin position="373"/>
        <end position="391"/>
    </location>
</feature>
<keyword evidence="5 6" id="KW-0472">Membrane</keyword>
<keyword evidence="3 6" id="KW-0812">Transmembrane</keyword>
<dbReference type="PANTHER" id="PTHR30250">
    <property type="entry name" value="PST FAMILY PREDICTED COLANIC ACID TRANSPORTER"/>
    <property type="match status" value="1"/>
</dbReference>
<feature type="transmembrane region" description="Helical" evidence="6">
    <location>
        <begin position="168"/>
        <end position="186"/>
    </location>
</feature>
<feature type="transmembrane region" description="Helical" evidence="6">
    <location>
        <begin position="309"/>
        <end position="329"/>
    </location>
</feature>
<feature type="transmembrane region" description="Helical" evidence="6">
    <location>
        <begin position="39"/>
        <end position="61"/>
    </location>
</feature>
<dbReference type="EMBL" id="JAVRHL010000002">
    <property type="protein sequence ID" value="MDT0682467.1"/>
    <property type="molecule type" value="Genomic_DNA"/>
</dbReference>
<keyword evidence="4 6" id="KW-1133">Transmembrane helix</keyword>
<accession>A0ABU3DH12</accession>
<keyword evidence="8" id="KW-1185">Reference proteome</keyword>
<feature type="transmembrane region" description="Helical" evidence="6">
    <location>
        <begin position="82"/>
        <end position="107"/>
    </location>
</feature>
<evidence type="ECO:0000256" key="1">
    <source>
        <dbReference type="ARBA" id="ARBA00004651"/>
    </source>
</evidence>
<evidence type="ECO:0000256" key="2">
    <source>
        <dbReference type="ARBA" id="ARBA00022475"/>
    </source>
</evidence>
<protein>
    <recommendedName>
        <fullName evidence="9">Membrane protein involved in the export of O-antigen and teichoic acid</fullName>
    </recommendedName>
</protein>
<feature type="transmembrane region" description="Helical" evidence="6">
    <location>
        <begin position="127"/>
        <end position="147"/>
    </location>
</feature>
<dbReference type="Proteomes" id="UP001265259">
    <property type="component" value="Unassembled WGS sequence"/>
</dbReference>
<evidence type="ECO:0000256" key="5">
    <source>
        <dbReference type="ARBA" id="ARBA00023136"/>
    </source>
</evidence>
<evidence type="ECO:0000313" key="8">
    <source>
        <dbReference type="Proteomes" id="UP001265259"/>
    </source>
</evidence>
<gene>
    <name evidence="7" type="ORF">RM543_07215</name>
</gene>
<dbReference type="RefSeq" id="WP_311690215.1">
    <property type="nucleotide sequence ID" value="NZ_JAVRHL010000002.1"/>
</dbReference>
<comment type="subcellular location">
    <subcellularLocation>
        <location evidence="1">Cell membrane</location>
        <topology evidence="1">Multi-pass membrane protein</topology>
    </subcellularLocation>
</comment>
<sequence length="434" mass="43732">MSRLKRTLGAQVYGQAVTVAVQVGLLPILIASWGVEVFGVWAVLTAIPAAFAFADFGFTSAGKTDMALRVSAGDRDGAVETYHSIFVLLLAGAALLAITLGAGVLLLPLERILHLGPVAPDLVRAVLLLQIASALSYQFFLLMAAGLRAAGRPATEAAFGATARLGEAAAVALAAVLGGSLLWAAACALATRLAALAVLAGWLGARAPWLRLGLSRASGTRLRALAGPSVACMLIPLGHALLLQAPLLILGAAASPAAAALYSVSRTVARVGVSAANAICHAFTPEYSYAHGARNRARHSRLVRVQGRILGGGALLYALAAPFGIPAGAALLSGGALSPGLALTAALAAAALLEILWSGLFAPIAAINRHGDIARAFCLAAVLGAALASTLGTPAGIAAAVALAHGLTCLAALRHAVGLIRIQPEEAHPCHGPY</sequence>
<proteinExistence type="predicted"/>
<dbReference type="InterPro" id="IPR050833">
    <property type="entry name" value="Poly_Biosynth_Transport"/>
</dbReference>
<feature type="transmembrane region" description="Helical" evidence="6">
    <location>
        <begin position="192"/>
        <end position="210"/>
    </location>
</feature>
<dbReference type="PANTHER" id="PTHR30250:SF26">
    <property type="entry name" value="PSMA PROTEIN"/>
    <property type="match status" value="1"/>
</dbReference>
<evidence type="ECO:0008006" key="9">
    <source>
        <dbReference type="Google" id="ProtNLM"/>
    </source>
</evidence>
<organism evidence="7 8">
    <name type="scientific">Tropicimonas omnivorans</name>
    <dbReference type="NCBI Taxonomy" id="3075590"/>
    <lineage>
        <taxon>Bacteria</taxon>
        <taxon>Pseudomonadati</taxon>
        <taxon>Pseudomonadota</taxon>
        <taxon>Alphaproteobacteria</taxon>
        <taxon>Rhodobacterales</taxon>
        <taxon>Roseobacteraceae</taxon>
        <taxon>Tropicimonas</taxon>
    </lineage>
</organism>
<evidence type="ECO:0000256" key="3">
    <source>
        <dbReference type="ARBA" id="ARBA00022692"/>
    </source>
</evidence>
<keyword evidence="2" id="KW-1003">Cell membrane</keyword>